<keyword evidence="3 6" id="KW-1133">Transmembrane helix</keyword>
<evidence type="ECO:0000256" key="6">
    <source>
        <dbReference type="SAM" id="Phobius"/>
    </source>
</evidence>
<sequence>MLRRRHGAQATAHDELVRTRIALTGGATGGPHGPAGSDGPAVLRREAALLELVDAALVLSTAVGLSVRGRAGAPPAPSGRFWYARMRAPHLWWRRLVGHAGRRSVFFQNAVRISLALAAARVVAGLDTLPHGFWAMLATLTLTRTTVGATRADVRQALVGTLIGAVVTAALLAGVGTHIAVYAAALPALMLVAFTVGPVKGVGWAQALFTLLIALVFAQLAPVTWQLAEFRLLDVLIGSAIGAVFALLAWPQGAQEEVGRSAAELLRCAAAVVVIATAEVVAGAVRQVREPPGLGPLRHMVVLAESAFAQYQSEPRHWRGAAPDGRTGGPRAPDWQASLLVGHHALWGADRLLASADASASAPVGGAVGSPAGGPVAPVREPPLGPEAAESLTRLADRVSGRMLLLSAVLDPVGDADQALLPSGRPDTVAKAPADAPRRYYALVAWLEDLLADLDRITGTGTGTGTATDADAGADAKPRGAGIGTDRTGER</sequence>
<proteinExistence type="predicted"/>
<feature type="transmembrane region" description="Helical" evidence="6">
    <location>
        <begin position="203"/>
        <end position="225"/>
    </location>
</feature>
<evidence type="ECO:0000256" key="3">
    <source>
        <dbReference type="ARBA" id="ARBA00022989"/>
    </source>
</evidence>
<comment type="caution">
    <text evidence="8">The sequence shown here is derived from an EMBL/GenBank/DDBJ whole genome shotgun (WGS) entry which is preliminary data.</text>
</comment>
<keyword evidence="4 6" id="KW-0472">Membrane</keyword>
<keyword evidence="2 6" id="KW-0812">Transmembrane</keyword>
<feature type="compositionally biased region" description="Low complexity" evidence="5">
    <location>
        <begin position="465"/>
        <end position="475"/>
    </location>
</feature>
<dbReference type="Proteomes" id="UP000812013">
    <property type="component" value="Unassembled WGS sequence"/>
</dbReference>
<feature type="region of interest" description="Disordered" evidence="5">
    <location>
        <begin position="461"/>
        <end position="491"/>
    </location>
</feature>
<keyword evidence="9" id="KW-1185">Reference proteome</keyword>
<evidence type="ECO:0000259" key="7">
    <source>
        <dbReference type="Pfam" id="PF13515"/>
    </source>
</evidence>
<name>A0ABS6ZDB0_9ACTN</name>
<feature type="region of interest" description="Disordered" evidence="5">
    <location>
        <begin position="363"/>
        <end position="385"/>
    </location>
</feature>
<comment type="subcellular location">
    <subcellularLocation>
        <location evidence="1">Membrane</location>
        <topology evidence="1">Multi-pass membrane protein</topology>
    </subcellularLocation>
</comment>
<evidence type="ECO:0000256" key="5">
    <source>
        <dbReference type="SAM" id="MobiDB-lite"/>
    </source>
</evidence>
<organism evidence="8 9">
    <name type="scientific">Streptomyces bambusae</name>
    <dbReference type="NCBI Taxonomy" id="1550616"/>
    <lineage>
        <taxon>Bacteria</taxon>
        <taxon>Bacillati</taxon>
        <taxon>Actinomycetota</taxon>
        <taxon>Actinomycetes</taxon>
        <taxon>Kitasatosporales</taxon>
        <taxon>Streptomycetaceae</taxon>
        <taxon>Streptomyces</taxon>
    </lineage>
</organism>
<protein>
    <recommendedName>
        <fullName evidence="7">Integral membrane bound transporter domain-containing protein</fullName>
    </recommendedName>
</protein>
<evidence type="ECO:0000256" key="1">
    <source>
        <dbReference type="ARBA" id="ARBA00004141"/>
    </source>
</evidence>
<dbReference type="EMBL" id="WTFF01000287">
    <property type="protein sequence ID" value="MBW5485723.1"/>
    <property type="molecule type" value="Genomic_DNA"/>
</dbReference>
<evidence type="ECO:0000256" key="2">
    <source>
        <dbReference type="ARBA" id="ARBA00022692"/>
    </source>
</evidence>
<feature type="transmembrane region" description="Helical" evidence="6">
    <location>
        <begin position="154"/>
        <end position="172"/>
    </location>
</feature>
<accession>A0ABS6ZDB0</accession>
<dbReference type="Pfam" id="PF13515">
    <property type="entry name" value="FUSC_2"/>
    <property type="match status" value="1"/>
</dbReference>
<evidence type="ECO:0000313" key="8">
    <source>
        <dbReference type="EMBL" id="MBW5485723.1"/>
    </source>
</evidence>
<gene>
    <name evidence="8" type="ORF">GPJ59_28575</name>
</gene>
<feature type="transmembrane region" description="Helical" evidence="6">
    <location>
        <begin position="232"/>
        <end position="250"/>
    </location>
</feature>
<dbReference type="InterPro" id="IPR049453">
    <property type="entry name" value="Memb_transporter_dom"/>
</dbReference>
<feature type="domain" description="Integral membrane bound transporter" evidence="7">
    <location>
        <begin position="122"/>
        <end position="244"/>
    </location>
</feature>
<evidence type="ECO:0000256" key="4">
    <source>
        <dbReference type="ARBA" id="ARBA00023136"/>
    </source>
</evidence>
<evidence type="ECO:0000313" key="9">
    <source>
        <dbReference type="Proteomes" id="UP000812013"/>
    </source>
</evidence>
<reference evidence="8 9" key="1">
    <citation type="submission" date="2019-12" db="EMBL/GenBank/DDBJ databases">
        <title>Genome sequence of Streptomyces bambusae.</title>
        <authorList>
            <person name="Bansal K."/>
            <person name="Choksket S."/>
            <person name="Korpole S."/>
            <person name="Patil P.B."/>
        </authorList>
    </citation>
    <scope>NUCLEOTIDE SEQUENCE [LARGE SCALE GENOMIC DNA]</scope>
    <source>
        <strain evidence="8 9">SK60</strain>
    </source>
</reference>